<dbReference type="PANTHER" id="PTHR30204:SF69">
    <property type="entry name" value="MERR-FAMILY TRANSCRIPTIONAL REGULATOR"/>
    <property type="match status" value="1"/>
</dbReference>
<evidence type="ECO:0000256" key="1">
    <source>
        <dbReference type="ARBA" id="ARBA00017146"/>
    </source>
</evidence>
<dbReference type="PRINTS" id="PR00040">
    <property type="entry name" value="HTHMERR"/>
</dbReference>
<dbReference type="GO" id="GO:0003700">
    <property type="term" value="F:DNA-binding transcription factor activity"/>
    <property type="evidence" value="ECO:0007669"/>
    <property type="project" value="InterPro"/>
</dbReference>
<feature type="domain" description="HTH merR-type" evidence="11">
    <location>
        <begin position="9"/>
        <end position="76"/>
    </location>
</feature>
<accession>A0AAW7R052</accession>
<reference evidence="14 15" key="1">
    <citation type="submission" date="2021-03" db="EMBL/GenBank/DDBJ databases">
        <title>Pseudidiomarina terrestris, a new bacterium isolated from saline soil.</title>
        <authorList>
            <person name="Galisteo C."/>
            <person name="De La Haba R."/>
            <person name="Sanchez-Porro C."/>
            <person name="Ventosa A."/>
        </authorList>
    </citation>
    <scope>NUCLEOTIDE SEQUENCE [LARGE SCALE GENOMIC DNA]</scope>
    <source>
        <strain evidence="12 15">1APP75-32.1</strain>
        <strain evidence="14">1APR75-15</strain>
        <strain evidence="13">1ASR75-15</strain>
    </source>
</reference>
<dbReference type="PANTHER" id="PTHR30204">
    <property type="entry name" value="REDOX-CYCLING DRUG-SENSING TRANSCRIPTIONAL ACTIVATOR SOXR"/>
    <property type="match status" value="1"/>
</dbReference>
<dbReference type="NCBIfam" id="TIGR02051">
    <property type="entry name" value="MerR"/>
    <property type="match status" value="1"/>
</dbReference>
<dbReference type="InterPro" id="IPR047057">
    <property type="entry name" value="MerR_fam"/>
</dbReference>
<evidence type="ECO:0000256" key="4">
    <source>
        <dbReference type="ARBA" id="ARBA00022723"/>
    </source>
</evidence>
<keyword evidence="4" id="KW-0479">Metal-binding</keyword>
<keyword evidence="2" id="KW-0475">Mercuric resistance</keyword>
<dbReference type="SUPFAM" id="SSF46955">
    <property type="entry name" value="Putative DNA-binding domain"/>
    <property type="match status" value="1"/>
</dbReference>
<protein>
    <recommendedName>
        <fullName evidence="1">Mercuric resistance operon regulatory protein</fullName>
    </recommendedName>
</protein>
<dbReference type="InterPro" id="IPR011794">
    <property type="entry name" value="MerR"/>
</dbReference>
<dbReference type="GO" id="GO:0046689">
    <property type="term" value="P:response to mercury ion"/>
    <property type="evidence" value="ECO:0007669"/>
    <property type="project" value="UniProtKB-KW"/>
</dbReference>
<evidence type="ECO:0000313" key="14">
    <source>
        <dbReference type="Proteomes" id="UP001169491"/>
    </source>
</evidence>
<keyword evidence="3" id="KW-0678">Repressor</keyword>
<dbReference type="Proteomes" id="UP001169491">
    <property type="component" value="Unassembled WGS sequence"/>
</dbReference>
<dbReference type="Pfam" id="PF13411">
    <property type="entry name" value="MerR_1"/>
    <property type="match status" value="1"/>
</dbReference>
<comment type="caution">
    <text evidence="12">The sequence shown here is derived from an EMBL/GenBank/DDBJ whole genome shotgun (WGS) entry which is preliminary data.</text>
</comment>
<dbReference type="GO" id="GO:0003677">
    <property type="term" value="F:DNA binding"/>
    <property type="evidence" value="ECO:0007669"/>
    <property type="project" value="UniProtKB-KW"/>
</dbReference>
<evidence type="ECO:0000313" key="15">
    <source>
        <dbReference type="Proteomes" id="UP001169492"/>
    </source>
</evidence>
<keyword evidence="6" id="KW-0805">Transcription regulation</keyword>
<dbReference type="PROSITE" id="PS50937">
    <property type="entry name" value="HTH_MERR_2"/>
    <property type="match status" value="1"/>
</dbReference>
<dbReference type="Proteomes" id="UP001169492">
    <property type="component" value="Unassembled WGS sequence"/>
</dbReference>
<evidence type="ECO:0000256" key="3">
    <source>
        <dbReference type="ARBA" id="ARBA00022491"/>
    </source>
</evidence>
<evidence type="ECO:0000313" key="13">
    <source>
        <dbReference type="EMBL" id="MDN7130261.1"/>
    </source>
</evidence>
<dbReference type="InterPro" id="IPR009061">
    <property type="entry name" value="DNA-bd_dom_put_sf"/>
</dbReference>
<evidence type="ECO:0000256" key="5">
    <source>
        <dbReference type="ARBA" id="ARBA00022914"/>
    </source>
</evidence>
<dbReference type="GO" id="GO:0045340">
    <property type="term" value="F:mercury ion binding"/>
    <property type="evidence" value="ECO:0007669"/>
    <property type="project" value="InterPro"/>
</dbReference>
<keyword evidence="8" id="KW-0010">Activator</keyword>
<dbReference type="CDD" id="cd04783">
    <property type="entry name" value="HTH_MerR1"/>
    <property type="match status" value="1"/>
</dbReference>
<dbReference type="EMBL" id="JAGGJC010000004">
    <property type="protein sequence ID" value="MDN7130261.1"/>
    <property type="molecule type" value="Genomic_DNA"/>
</dbReference>
<comment type="function">
    <text evidence="10">Mediates the mercuric-dependent induction of mercury resistance operon. In the absence of mercury MerR represses transcription by binding tightly to the mer operator region; when mercury is present the dimeric complex binds a single ion and becomes a potent transcriptional activator, while remaining bound to the mer site.</text>
</comment>
<evidence type="ECO:0000313" key="12">
    <source>
        <dbReference type="EMBL" id="MDN7125503.1"/>
    </source>
</evidence>
<dbReference type="EMBL" id="JAGGJB010000006">
    <property type="protein sequence ID" value="MDN7125503.1"/>
    <property type="molecule type" value="Genomic_DNA"/>
</dbReference>
<evidence type="ECO:0000256" key="2">
    <source>
        <dbReference type="ARBA" id="ARBA00022466"/>
    </source>
</evidence>
<keyword evidence="14" id="KW-1185">Reference proteome</keyword>
<evidence type="ECO:0000256" key="8">
    <source>
        <dbReference type="ARBA" id="ARBA00023159"/>
    </source>
</evidence>
<evidence type="ECO:0000256" key="10">
    <source>
        <dbReference type="ARBA" id="ARBA00024874"/>
    </source>
</evidence>
<keyword evidence="9" id="KW-0804">Transcription</keyword>
<evidence type="ECO:0000256" key="9">
    <source>
        <dbReference type="ARBA" id="ARBA00023163"/>
    </source>
</evidence>
<dbReference type="SMART" id="SM00422">
    <property type="entry name" value="HTH_MERR"/>
    <property type="match status" value="1"/>
</dbReference>
<gene>
    <name evidence="12" type="primary">merR</name>
    <name evidence="12" type="ORF">J6I90_11465</name>
    <name evidence="13" type="ORF">J6I92_10280</name>
</gene>
<keyword evidence="7" id="KW-0238">DNA-binding</keyword>
<dbReference type="AlphaFoldDB" id="A0AAW7R052"/>
<organism evidence="12 15">
    <name type="scientific">Pseudidiomarina terrestris</name>
    <dbReference type="NCBI Taxonomy" id="2820060"/>
    <lineage>
        <taxon>Bacteria</taxon>
        <taxon>Pseudomonadati</taxon>
        <taxon>Pseudomonadota</taxon>
        <taxon>Gammaproteobacteria</taxon>
        <taxon>Alteromonadales</taxon>
        <taxon>Idiomarinaceae</taxon>
        <taxon>Pseudidiomarina</taxon>
    </lineage>
</organism>
<evidence type="ECO:0000256" key="6">
    <source>
        <dbReference type="ARBA" id="ARBA00023015"/>
    </source>
</evidence>
<dbReference type="RefSeq" id="WP_301721095.1">
    <property type="nucleotide sequence ID" value="NZ_JAGGJB010000006.1"/>
</dbReference>
<name>A0AAW7R052_9GAMM</name>
<keyword evidence="5" id="KW-0476">Mercury</keyword>
<evidence type="ECO:0000259" key="11">
    <source>
        <dbReference type="PROSITE" id="PS50937"/>
    </source>
</evidence>
<dbReference type="Gene3D" id="1.10.1660.10">
    <property type="match status" value="1"/>
</dbReference>
<proteinExistence type="predicted"/>
<sequence length="139" mass="15275">MDNKPESVTIGGLAKAAGVNVETIRYYQRRGLLNEPVRPAGGIRYYGSADIARLVFIKTAQKLGFTLSEVSDLLRLDDGAHCLEASELAARKLQNVRGKIDTLKRIEELLSEMVTRCHTQQETVACPLISSLYKGVGIL</sequence>
<evidence type="ECO:0000256" key="7">
    <source>
        <dbReference type="ARBA" id="ARBA00023125"/>
    </source>
</evidence>
<dbReference type="InterPro" id="IPR000551">
    <property type="entry name" value="MerR-type_HTH_dom"/>
</dbReference>
<dbReference type="PROSITE" id="PS00552">
    <property type="entry name" value="HTH_MERR_1"/>
    <property type="match status" value="1"/>
</dbReference>